<dbReference type="CDD" id="cd14748">
    <property type="entry name" value="PBP2_UgpB"/>
    <property type="match status" value="1"/>
</dbReference>
<dbReference type="Gene3D" id="3.40.190.10">
    <property type="entry name" value="Periplasmic binding protein-like II"/>
    <property type="match status" value="1"/>
</dbReference>
<keyword evidence="4" id="KW-0732">Signal</keyword>
<dbReference type="Proteomes" id="UP001185659">
    <property type="component" value="Unassembled WGS sequence"/>
</dbReference>
<dbReference type="InterPro" id="IPR006059">
    <property type="entry name" value="SBP"/>
</dbReference>
<dbReference type="EMBL" id="JAWLIP010000011">
    <property type="protein sequence ID" value="MDV6228640.1"/>
    <property type="molecule type" value="Genomic_DNA"/>
</dbReference>
<evidence type="ECO:0000313" key="6">
    <source>
        <dbReference type="Proteomes" id="UP001185659"/>
    </source>
</evidence>
<sequence>MRKTLLASVFAIAGVTGVNAQETEIRVHYAIPTIWADTQKTLADAFMEKHPDVKITLDGAAEGYEDGVQRLLRESVAGTGPDVAYVGLNLWRVLEDRGLAQPLDGFLGDEPLAQGYTPALLSLGRFQDTQYALATSASTLVMYVNPVLVEKAGGSMEEFPDTFDGVIELAAKINALDGATDGVWIGRHDWRFQSLLGSHGGRPMNEDESDITFDGPEGITAAGLYQRFADEAGMKSYSENDARQAFPAGTLGIMFESSSLQTRFTEGAGDKFDLTVKPLPVAAEDKSKVYFPTGGSAIVMLTDDEAKQQAAWDYMAFVTGPEGQKIIVENTGYAPANAKVIEDEAYLGEFYASNPNARVAHTQVANYAGPWYAYPGAEGVAATDLIAASLVEVTEGADAEATTKDLAETLRDLLGMN</sequence>
<protein>
    <submittedName>
        <fullName evidence="5">ABC transporter substrate-binding protein</fullName>
    </submittedName>
</protein>
<evidence type="ECO:0000256" key="4">
    <source>
        <dbReference type="SAM" id="SignalP"/>
    </source>
</evidence>
<name>A0ABU4AQX3_9HYPH</name>
<dbReference type="RefSeq" id="WP_317562424.1">
    <property type="nucleotide sequence ID" value="NZ_JAWLIP010000011.1"/>
</dbReference>
<feature type="chain" id="PRO_5047180008" evidence="4">
    <location>
        <begin position="21"/>
        <end position="417"/>
    </location>
</feature>
<comment type="similarity">
    <text evidence="2">Belongs to the bacterial solute-binding protein 1 family.</text>
</comment>
<keyword evidence="6" id="KW-1185">Reference proteome</keyword>
<dbReference type="SUPFAM" id="SSF53850">
    <property type="entry name" value="Periplasmic binding protein-like II"/>
    <property type="match status" value="1"/>
</dbReference>
<feature type="signal peptide" evidence="4">
    <location>
        <begin position="1"/>
        <end position="20"/>
    </location>
</feature>
<dbReference type="InterPro" id="IPR050490">
    <property type="entry name" value="Bact_solute-bd_prot1"/>
</dbReference>
<evidence type="ECO:0000256" key="3">
    <source>
        <dbReference type="ARBA" id="ARBA00022764"/>
    </source>
</evidence>
<comment type="caution">
    <text evidence="5">The sequence shown here is derived from an EMBL/GenBank/DDBJ whole genome shotgun (WGS) entry which is preliminary data.</text>
</comment>
<reference evidence="5 6" key="1">
    <citation type="submission" date="2023-10" db="EMBL/GenBank/DDBJ databases">
        <authorList>
            <person name="Venkata Ramana C."/>
            <person name="Sasikala C."/>
            <person name="Dhurka M."/>
        </authorList>
    </citation>
    <scope>NUCLEOTIDE SEQUENCE [LARGE SCALE GENOMIC DNA]</scope>
    <source>
        <strain evidence="5 6">KCTC 32151</strain>
    </source>
</reference>
<comment type="subcellular location">
    <subcellularLocation>
        <location evidence="1">Periplasm</location>
    </subcellularLocation>
</comment>
<dbReference type="PANTHER" id="PTHR43649">
    <property type="entry name" value="ARABINOSE-BINDING PROTEIN-RELATED"/>
    <property type="match status" value="1"/>
</dbReference>
<accession>A0ABU4AQX3</accession>
<evidence type="ECO:0000256" key="1">
    <source>
        <dbReference type="ARBA" id="ARBA00004418"/>
    </source>
</evidence>
<proteinExistence type="inferred from homology"/>
<gene>
    <name evidence="5" type="ORF">R2G56_20320</name>
</gene>
<keyword evidence="3" id="KW-0574">Periplasm</keyword>
<evidence type="ECO:0000256" key="2">
    <source>
        <dbReference type="ARBA" id="ARBA00008520"/>
    </source>
</evidence>
<evidence type="ECO:0000313" key="5">
    <source>
        <dbReference type="EMBL" id="MDV6228640.1"/>
    </source>
</evidence>
<organism evidence="5 6">
    <name type="scientific">Nitratireductor aquimarinus</name>
    <dbReference type="NCBI Taxonomy" id="889300"/>
    <lineage>
        <taxon>Bacteria</taxon>
        <taxon>Pseudomonadati</taxon>
        <taxon>Pseudomonadota</taxon>
        <taxon>Alphaproteobacteria</taxon>
        <taxon>Hyphomicrobiales</taxon>
        <taxon>Phyllobacteriaceae</taxon>
        <taxon>Nitratireductor</taxon>
    </lineage>
</organism>
<dbReference type="PANTHER" id="PTHR43649:SF30">
    <property type="entry name" value="ABC TRANSPORTER SUBSTRATE-BINDING PROTEIN"/>
    <property type="match status" value="1"/>
</dbReference>
<dbReference type="Pfam" id="PF01547">
    <property type="entry name" value="SBP_bac_1"/>
    <property type="match status" value="1"/>
</dbReference>